<protein>
    <submittedName>
        <fullName evidence="2">Uncharacterized protein</fullName>
    </submittedName>
</protein>
<keyword evidence="1" id="KW-0732">Signal</keyword>
<evidence type="ECO:0000256" key="1">
    <source>
        <dbReference type="SAM" id="SignalP"/>
    </source>
</evidence>
<dbReference type="RefSeq" id="WP_232136659.1">
    <property type="nucleotide sequence ID" value="NZ_CP089507.1"/>
</dbReference>
<gene>
    <name evidence="2" type="ORF">LTT95_11685</name>
</gene>
<sequence>MRATSGRPSLFRLYVAAALLALLVLLPGCASAGKQGTALERAQYAWTGAVRWNDMKTAWQLVDPEYRTAHPASELDFARYEQVQVTGYRETSATATKEEAIREIQIGVINRHTMAERTVRYTERWRWDAAAGTWWIVDGLPDFWAGE</sequence>
<feature type="signal peptide" evidence="1">
    <location>
        <begin position="1"/>
        <end position="32"/>
    </location>
</feature>
<organism evidence="2 3">
    <name type="scientific">Luteimonas fraxinea</name>
    <dbReference type="NCBI Taxonomy" id="2901869"/>
    <lineage>
        <taxon>Bacteria</taxon>
        <taxon>Pseudomonadati</taxon>
        <taxon>Pseudomonadota</taxon>
        <taxon>Gammaproteobacteria</taxon>
        <taxon>Lysobacterales</taxon>
        <taxon>Lysobacteraceae</taxon>
        <taxon>Luteimonas</taxon>
    </lineage>
</organism>
<evidence type="ECO:0000313" key="3">
    <source>
        <dbReference type="Proteomes" id="UP001430360"/>
    </source>
</evidence>
<dbReference type="Proteomes" id="UP001430360">
    <property type="component" value="Unassembled WGS sequence"/>
</dbReference>
<name>A0ABS8UGH2_9GAMM</name>
<reference evidence="2" key="2">
    <citation type="journal article" date="2022" name="Syst. Appl. Microbiol.">
        <title>Physiological and genomic characterisation of Luteimonas fraxinea sp. nov., a bacterial species associated with trees tolerant to ash dieback.</title>
        <authorList>
            <person name="Ulrich K."/>
            <person name="Becker R."/>
            <person name="Behrendt U."/>
            <person name="Kube M."/>
            <person name="Schneck V."/>
            <person name="Ulrich A."/>
        </authorList>
    </citation>
    <scope>NUCLEOTIDE SEQUENCE</scope>
    <source>
        <strain evidence="2">A1P009</strain>
    </source>
</reference>
<reference evidence="2" key="1">
    <citation type="submission" date="2021-12" db="EMBL/GenBank/DDBJ databases">
        <authorList>
            <person name="Ulrich A."/>
        </authorList>
    </citation>
    <scope>NUCLEOTIDE SEQUENCE</scope>
    <source>
        <strain evidence="2">A1P009</strain>
    </source>
</reference>
<dbReference type="EMBL" id="JAJQKU010000003">
    <property type="protein sequence ID" value="MCD9097600.1"/>
    <property type="molecule type" value="Genomic_DNA"/>
</dbReference>
<proteinExistence type="predicted"/>
<accession>A0ABS8UGH2</accession>
<feature type="chain" id="PRO_5046073134" evidence="1">
    <location>
        <begin position="33"/>
        <end position="147"/>
    </location>
</feature>
<evidence type="ECO:0000313" key="2">
    <source>
        <dbReference type="EMBL" id="MCD9097600.1"/>
    </source>
</evidence>
<keyword evidence="3" id="KW-1185">Reference proteome</keyword>
<comment type="caution">
    <text evidence="2">The sequence shown here is derived from an EMBL/GenBank/DDBJ whole genome shotgun (WGS) entry which is preliminary data.</text>
</comment>